<comment type="caution">
    <text evidence="3">The sequence shown here is derived from an EMBL/GenBank/DDBJ whole genome shotgun (WGS) entry which is preliminary data.</text>
</comment>
<dbReference type="Proteomes" id="UP001179361">
    <property type="component" value="Unassembled WGS sequence"/>
</dbReference>
<dbReference type="InterPro" id="IPR052163">
    <property type="entry name" value="DGC-Regulatory_Protein"/>
</dbReference>
<proteinExistence type="predicted"/>
<dbReference type="CDD" id="cd01949">
    <property type="entry name" value="GGDEF"/>
    <property type="match status" value="1"/>
</dbReference>
<dbReference type="InterPro" id="IPR029787">
    <property type="entry name" value="Nucleotide_cyclase"/>
</dbReference>
<dbReference type="RefSeq" id="WP_231059394.1">
    <property type="nucleotide sequence ID" value="NZ_JAJNOC010000006.1"/>
</dbReference>
<dbReference type="CDD" id="cd19410">
    <property type="entry name" value="HK9-like_sensor"/>
    <property type="match status" value="1"/>
</dbReference>
<dbReference type="PANTHER" id="PTHR46663:SF2">
    <property type="entry name" value="GGDEF DOMAIN-CONTAINING PROTEIN"/>
    <property type="match status" value="1"/>
</dbReference>
<sequence length="393" mass="42604">MPLRRSGATLALAFAMIVAMSVFFVSEVVDLRRAMGELRRNDTARIQLRNVLLNLLNVETAQRGFLLTGDVSALQPYHAGRGAVRDSLRLAASSGYEHPDFLRNLRALGVLAESKLAEVDHTVQLRRQGHDAAALAVVRTGYGMALMRQARDIIGIEVERLRIARDATMDGFNDRLLRAAVILVLILTTVVCMAVQAWRSLLAAARNNSELARRLALEASHDVLTGLPNRRFFDKWARRLLAKSQRSGKPFTLLALDLDRFKDVNDSHGHGVGDEVLKAVAVRFQALLGGGEFLARLGGDEFAILIEGELSRHQLARFGERLIHALAPSLHPQLAAGAVGVSIGAASFPLDGRDLEGLVQAADDALYASKHGGRGIVSFARAGASMHTQAIPA</sequence>
<dbReference type="PANTHER" id="PTHR46663">
    <property type="entry name" value="DIGUANYLATE CYCLASE DGCT-RELATED"/>
    <property type="match status" value="1"/>
</dbReference>
<accession>A0ABS8QAW9</accession>
<reference evidence="3" key="1">
    <citation type="submission" date="2021-11" db="EMBL/GenBank/DDBJ databases">
        <title>The complete genome of Massilia sp sp. G4R7.</title>
        <authorList>
            <person name="Liu L."/>
            <person name="Yue J."/>
            <person name="Yuan J."/>
            <person name="Yang F."/>
            <person name="Li L."/>
        </authorList>
    </citation>
    <scope>NUCLEOTIDE SEQUENCE</scope>
    <source>
        <strain evidence="3">G4R7</strain>
    </source>
</reference>
<dbReference type="SMART" id="SM00267">
    <property type="entry name" value="GGDEF"/>
    <property type="match status" value="1"/>
</dbReference>
<evidence type="ECO:0000313" key="4">
    <source>
        <dbReference type="Proteomes" id="UP001179361"/>
    </source>
</evidence>
<dbReference type="SUPFAM" id="SSF55073">
    <property type="entry name" value="Nucleotide cyclase"/>
    <property type="match status" value="1"/>
</dbReference>
<keyword evidence="1" id="KW-1133">Transmembrane helix</keyword>
<feature type="transmembrane region" description="Helical" evidence="1">
    <location>
        <begin position="176"/>
        <end position="198"/>
    </location>
</feature>
<dbReference type="InterPro" id="IPR007891">
    <property type="entry name" value="CHASE3"/>
</dbReference>
<dbReference type="Pfam" id="PF05227">
    <property type="entry name" value="CHASE3"/>
    <property type="match status" value="1"/>
</dbReference>
<dbReference type="Pfam" id="PF00990">
    <property type="entry name" value="GGDEF"/>
    <property type="match status" value="1"/>
</dbReference>
<feature type="domain" description="GGDEF" evidence="2">
    <location>
        <begin position="249"/>
        <end position="382"/>
    </location>
</feature>
<keyword evidence="3" id="KW-0808">Transferase</keyword>
<dbReference type="PROSITE" id="PS50887">
    <property type="entry name" value="GGDEF"/>
    <property type="match status" value="1"/>
</dbReference>
<dbReference type="NCBIfam" id="TIGR00254">
    <property type="entry name" value="GGDEF"/>
    <property type="match status" value="1"/>
</dbReference>
<organism evidence="3 4">
    <name type="scientific">Massilia phyllostachyos</name>
    <dbReference type="NCBI Taxonomy" id="2898585"/>
    <lineage>
        <taxon>Bacteria</taxon>
        <taxon>Pseudomonadati</taxon>
        <taxon>Pseudomonadota</taxon>
        <taxon>Betaproteobacteria</taxon>
        <taxon>Burkholderiales</taxon>
        <taxon>Oxalobacteraceae</taxon>
        <taxon>Telluria group</taxon>
        <taxon>Massilia</taxon>
    </lineage>
</organism>
<evidence type="ECO:0000259" key="2">
    <source>
        <dbReference type="PROSITE" id="PS50887"/>
    </source>
</evidence>
<feature type="transmembrane region" description="Helical" evidence="1">
    <location>
        <begin position="6"/>
        <end position="29"/>
    </location>
</feature>
<dbReference type="EC" id="2.7.7.65" evidence="3"/>
<keyword evidence="3" id="KW-0548">Nucleotidyltransferase</keyword>
<dbReference type="Gene3D" id="3.30.70.270">
    <property type="match status" value="1"/>
</dbReference>
<evidence type="ECO:0000313" key="3">
    <source>
        <dbReference type="EMBL" id="MCD2518101.1"/>
    </source>
</evidence>
<protein>
    <submittedName>
        <fullName evidence="3">Diguanylate cyclase</fullName>
        <ecNumber evidence="3">2.7.7.65</ecNumber>
    </submittedName>
</protein>
<gene>
    <name evidence="3" type="ORF">LQ564_17465</name>
</gene>
<dbReference type="InterPro" id="IPR000160">
    <property type="entry name" value="GGDEF_dom"/>
</dbReference>
<keyword evidence="4" id="KW-1185">Reference proteome</keyword>
<keyword evidence="1" id="KW-0812">Transmembrane</keyword>
<keyword evidence="1" id="KW-0472">Membrane</keyword>
<dbReference type="GO" id="GO:0052621">
    <property type="term" value="F:diguanylate cyclase activity"/>
    <property type="evidence" value="ECO:0007669"/>
    <property type="project" value="UniProtKB-EC"/>
</dbReference>
<dbReference type="EMBL" id="JAJNOC010000006">
    <property type="protein sequence ID" value="MCD2518101.1"/>
    <property type="molecule type" value="Genomic_DNA"/>
</dbReference>
<name>A0ABS8QAW9_9BURK</name>
<dbReference type="InterPro" id="IPR043128">
    <property type="entry name" value="Rev_trsase/Diguanyl_cyclase"/>
</dbReference>
<evidence type="ECO:0000256" key="1">
    <source>
        <dbReference type="SAM" id="Phobius"/>
    </source>
</evidence>